<organism evidence="1">
    <name type="scientific">Uncultured Desulfatiglans sp</name>
    <dbReference type="NCBI Taxonomy" id="1748965"/>
    <lineage>
        <taxon>Bacteria</taxon>
        <taxon>Pseudomonadati</taxon>
        <taxon>Thermodesulfobacteriota</taxon>
        <taxon>Desulfobacteria</taxon>
        <taxon>Desulfatiglandales</taxon>
        <taxon>Desulfatiglandaceae</taxon>
        <taxon>Desulfatiglans</taxon>
        <taxon>environmental samples</taxon>
    </lineage>
</organism>
<reference evidence="1" key="1">
    <citation type="submission" date="2018-07" db="EMBL/GenBank/DDBJ databases">
        <authorList>
            <consortium name="Genoscope - CEA"/>
            <person name="William W."/>
        </authorList>
    </citation>
    <scope>NUCLEOTIDE SEQUENCE</scope>
    <source>
        <strain evidence="1">IK1</strain>
    </source>
</reference>
<gene>
    <name evidence="1" type="ORF">TRIP_B350092</name>
</gene>
<name>A0A653AA20_UNCDX</name>
<dbReference type="AlphaFoldDB" id="A0A653AA20"/>
<dbReference type="InterPro" id="IPR013324">
    <property type="entry name" value="RNA_pol_sigma_r3/r4-like"/>
</dbReference>
<dbReference type="SUPFAM" id="SSF88659">
    <property type="entry name" value="Sigma3 and sigma4 domains of RNA polymerase sigma factors"/>
    <property type="match status" value="1"/>
</dbReference>
<proteinExistence type="predicted"/>
<dbReference type="EMBL" id="UPXX01000029">
    <property type="protein sequence ID" value="VBB44921.1"/>
    <property type="molecule type" value="Genomic_DNA"/>
</dbReference>
<protein>
    <submittedName>
        <fullName evidence="1">Uncharacterized protein</fullName>
    </submittedName>
</protein>
<accession>A0A653AA20</accession>
<sequence length="221" mass="25649">MDSETKKLIQRIIDEEPGADKEFAQEWIGLIHAYITKSKYSNGLEYLSNLEEIILSEVIKTIRAYHKKRKKIWNLEGLIRKISDIHTIQEYKRQKKSPDALKKASGKINSDDIDVTKAIATDYYTNKVQNPEEILLSKEHQKHSNCIFNKVMECLEELTDIEKETILLFFQGLNWAQIAIRRAVTRKAVTETRDRAFSKIIKCVTKLCPASIYSLYPKLLS</sequence>
<evidence type="ECO:0000313" key="1">
    <source>
        <dbReference type="EMBL" id="VBB44921.1"/>
    </source>
</evidence>